<dbReference type="NCBIfam" id="TIGR00252">
    <property type="entry name" value="YraN family protein"/>
    <property type="match status" value="1"/>
</dbReference>
<dbReference type="Pfam" id="PF02021">
    <property type="entry name" value="UPF0102"/>
    <property type="match status" value="1"/>
</dbReference>
<dbReference type="InterPro" id="IPR011856">
    <property type="entry name" value="tRNA_endonuc-like_dom_sf"/>
</dbReference>
<dbReference type="GO" id="GO:0003676">
    <property type="term" value="F:nucleic acid binding"/>
    <property type="evidence" value="ECO:0007669"/>
    <property type="project" value="InterPro"/>
</dbReference>
<name>A0A644ZX90_9ZZZZ</name>
<reference evidence="1" key="1">
    <citation type="submission" date="2019-08" db="EMBL/GenBank/DDBJ databases">
        <authorList>
            <person name="Kucharzyk K."/>
            <person name="Murdoch R.W."/>
            <person name="Higgins S."/>
            <person name="Loffler F."/>
        </authorList>
    </citation>
    <scope>NUCLEOTIDE SEQUENCE</scope>
</reference>
<organism evidence="1">
    <name type="scientific">bioreactor metagenome</name>
    <dbReference type="NCBI Taxonomy" id="1076179"/>
    <lineage>
        <taxon>unclassified sequences</taxon>
        <taxon>metagenomes</taxon>
        <taxon>ecological metagenomes</taxon>
    </lineage>
</organism>
<dbReference type="EMBL" id="VSSQ01010720">
    <property type="protein sequence ID" value="MPM45038.1"/>
    <property type="molecule type" value="Genomic_DNA"/>
</dbReference>
<proteinExistence type="inferred from homology"/>
<dbReference type="InterPro" id="IPR011335">
    <property type="entry name" value="Restrct_endonuc-II-like"/>
</dbReference>
<dbReference type="AlphaFoldDB" id="A0A644ZX90"/>
<dbReference type="HAMAP" id="MF_00048">
    <property type="entry name" value="UPF0102"/>
    <property type="match status" value="1"/>
</dbReference>
<comment type="caution">
    <text evidence="1">The sequence shown here is derived from an EMBL/GenBank/DDBJ whole genome shotgun (WGS) entry which is preliminary data.</text>
</comment>
<gene>
    <name evidence="1" type="ORF">SDC9_91723</name>
</gene>
<dbReference type="NCBIfam" id="NF009150">
    <property type="entry name" value="PRK12497.1-3"/>
    <property type="match status" value="1"/>
</dbReference>
<dbReference type="Gene3D" id="3.40.1350.10">
    <property type="match status" value="1"/>
</dbReference>
<accession>A0A644ZX90</accession>
<dbReference type="CDD" id="cd20736">
    <property type="entry name" value="PoNe_Nuclease"/>
    <property type="match status" value="1"/>
</dbReference>
<dbReference type="PANTHER" id="PTHR34039:SF1">
    <property type="entry name" value="UPF0102 PROTEIN YRAN"/>
    <property type="match status" value="1"/>
</dbReference>
<dbReference type="PANTHER" id="PTHR34039">
    <property type="entry name" value="UPF0102 PROTEIN YRAN"/>
    <property type="match status" value="1"/>
</dbReference>
<dbReference type="InterPro" id="IPR003509">
    <property type="entry name" value="UPF0102_YraN-like"/>
</dbReference>
<dbReference type="SUPFAM" id="SSF52980">
    <property type="entry name" value="Restriction endonuclease-like"/>
    <property type="match status" value="1"/>
</dbReference>
<dbReference type="NCBIfam" id="NF009154">
    <property type="entry name" value="PRK12497.3-3"/>
    <property type="match status" value="1"/>
</dbReference>
<protein>
    <submittedName>
        <fullName evidence="1">Uncharacterized protein</fullName>
    </submittedName>
</protein>
<evidence type="ECO:0000313" key="1">
    <source>
        <dbReference type="EMBL" id="MPM45038.1"/>
    </source>
</evidence>
<sequence>MLNKKTLGDIGEIAAVQYLESQGYNIIDKNFRCKLGEIDIIAADNDVIAFIEVKTRSSELFGQPGEAVNYYKQRKIVKTALAFISNKKLYDWMCRFDVVEIIADDFGNVININLVKNAFEYSGKYGY</sequence>